<name>A0AC59EXD4_9VIRU</name>
<keyword evidence="2" id="KW-1185">Reference proteome</keyword>
<evidence type="ECO:0000313" key="1">
    <source>
        <dbReference type="EMBL" id="AGM15524.1"/>
    </source>
</evidence>
<dbReference type="Proteomes" id="UP000204225">
    <property type="component" value="Segment"/>
</dbReference>
<reference evidence="1 2" key="1">
    <citation type="journal article" date="2013" name="Proc. Natl. Acad. Sci. U.S.A.">
        <title>Genome of Phaeocystis globosa virus PgV-16T highlights the common ancestry of the largest known DNA viruses infecting eukaryotes.</title>
        <authorList>
            <person name="Santini S."/>
            <person name="Jeudy S."/>
            <person name="Bartoli J."/>
            <person name="Poirot O."/>
            <person name="Lescot M."/>
            <person name="Abergel C."/>
            <person name="Barbe V."/>
            <person name="Wommack K.E."/>
            <person name="Noordeloos A.A."/>
            <person name="Brussaard C.P."/>
            <person name="Claverie J.M."/>
        </authorList>
    </citation>
    <scope>NUCLEOTIDE SEQUENCE [LARGE SCALE GENOMIC DNA]</scope>
    <source>
        <strain evidence="1 2">16T</strain>
    </source>
</reference>
<dbReference type="EMBL" id="KC662249">
    <property type="protein sequence ID" value="AGM15524.1"/>
    <property type="molecule type" value="Genomic_DNA"/>
</dbReference>
<sequence>MRKGVKPLIQTVVESGTDFLDKNVHYFVYNKQRDTQKIFNMLSACQCCERHQVDKPRAMEPWVETKFNMTQTTPCECICRHYMRWMCREC</sequence>
<proteinExistence type="predicted"/>
<organism evidence="1 2">
    <name type="scientific">Phaeocystis globosa virus PgV-16T</name>
    <dbReference type="NCBI Taxonomy" id="3071227"/>
    <lineage>
        <taxon>Viruses</taxon>
        <taxon>Varidnaviria</taxon>
        <taxon>Bamfordvirae</taxon>
        <taxon>Nucleocytoviricota</taxon>
        <taxon>Megaviricetes</taxon>
        <taxon>Imitervirales</taxon>
        <taxon>Mesomimiviridae</taxon>
        <taxon>Tethysvirus</taxon>
        <taxon>Tethysvirus hollandense</taxon>
    </lineage>
</organism>
<accession>A0AC59EXD4</accession>
<evidence type="ECO:0000313" key="2">
    <source>
        <dbReference type="Proteomes" id="UP000204225"/>
    </source>
</evidence>
<gene>
    <name evidence="1" type="ORF">PGCG_00213</name>
</gene>
<protein>
    <submittedName>
        <fullName evidence="1">Uncharacterized protein</fullName>
    </submittedName>
</protein>